<evidence type="ECO:0000259" key="3">
    <source>
        <dbReference type="Pfam" id="PF07687"/>
    </source>
</evidence>
<dbReference type="InterPro" id="IPR002933">
    <property type="entry name" value="Peptidase_M20"/>
</dbReference>
<dbReference type="Gene3D" id="3.30.70.360">
    <property type="match status" value="1"/>
</dbReference>
<dbReference type="GO" id="GO:0050118">
    <property type="term" value="F:N-acetyldiaminopimelate deacetylase activity"/>
    <property type="evidence" value="ECO:0007669"/>
    <property type="project" value="UniProtKB-ARBA"/>
</dbReference>
<evidence type="ECO:0000256" key="2">
    <source>
        <dbReference type="PIRSR" id="PIRSR005962-1"/>
    </source>
</evidence>
<dbReference type="InterPro" id="IPR011650">
    <property type="entry name" value="Peptidase_M20_dimer"/>
</dbReference>
<reference evidence="4 5" key="1">
    <citation type="submission" date="2018-05" db="EMBL/GenBank/DDBJ databases">
        <title>Streptomyces venezuelae.</title>
        <authorList>
            <person name="Kim W."/>
            <person name="Lee N."/>
            <person name="Cho B.-K."/>
        </authorList>
    </citation>
    <scope>NUCLEOTIDE SEQUENCE [LARGE SCALE GENOMIC DNA]</scope>
    <source>
        <strain evidence="4 5">ATCC 21782</strain>
    </source>
</reference>
<dbReference type="EMBL" id="CP029190">
    <property type="protein sequence ID" value="QES46754.1"/>
    <property type="molecule type" value="Genomic_DNA"/>
</dbReference>
<dbReference type="PIRSF" id="PIRSF005962">
    <property type="entry name" value="Pept_M20D_amidohydro"/>
    <property type="match status" value="1"/>
</dbReference>
<dbReference type="InterPro" id="IPR036264">
    <property type="entry name" value="Bact_exopeptidase_dim_dom"/>
</dbReference>
<dbReference type="Pfam" id="PF01546">
    <property type="entry name" value="Peptidase_M20"/>
    <property type="match status" value="1"/>
</dbReference>
<organism evidence="4 5">
    <name type="scientific">Streptomyces venezuelae</name>
    <dbReference type="NCBI Taxonomy" id="54571"/>
    <lineage>
        <taxon>Bacteria</taxon>
        <taxon>Bacillati</taxon>
        <taxon>Actinomycetota</taxon>
        <taxon>Actinomycetes</taxon>
        <taxon>Kitasatosporales</taxon>
        <taxon>Streptomycetaceae</taxon>
        <taxon>Streptomyces</taxon>
    </lineage>
</organism>
<dbReference type="AlphaFoldDB" id="A0A5P2CV15"/>
<comment type="cofactor">
    <cofactor evidence="2">
        <name>Mn(2+)</name>
        <dbReference type="ChEBI" id="CHEBI:29035"/>
    </cofactor>
    <text evidence="2">The Mn(2+) ion enhances activity.</text>
</comment>
<feature type="binding site" evidence="2">
    <location>
        <position position="167"/>
    </location>
    <ligand>
        <name>Mn(2+)</name>
        <dbReference type="ChEBI" id="CHEBI:29035"/>
        <label>2</label>
    </ligand>
</feature>
<feature type="binding site" evidence="2">
    <location>
        <position position="140"/>
    </location>
    <ligand>
        <name>Mn(2+)</name>
        <dbReference type="ChEBI" id="CHEBI:29035"/>
        <label>2</label>
    </ligand>
</feature>
<evidence type="ECO:0000256" key="1">
    <source>
        <dbReference type="ARBA" id="ARBA00022801"/>
    </source>
</evidence>
<name>A0A5P2CV15_STRVZ</name>
<dbReference type="FunFam" id="3.30.70.360:FF:000001">
    <property type="entry name" value="N-acetyldiaminopimelate deacetylase"/>
    <property type="match status" value="1"/>
</dbReference>
<keyword evidence="2" id="KW-0479">Metal-binding</keyword>
<feature type="domain" description="Peptidase M20 dimerisation" evidence="3">
    <location>
        <begin position="185"/>
        <end position="285"/>
    </location>
</feature>
<dbReference type="GO" id="GO:0046872">
    <property type="term" value="F:metal ion binding"/>
    <property type="evidence" value="ECO:0007669"/>
    <property type="project" value="UniProtKB-KW"/>
</dbReference>
<evidence type="ECO:0000313" key="5">
    <source>
        <dbReference type="Proteomes" id="UP000325211"/>
    </source>
</evidence>
<dbReference type="GO" id="GO:0019877">
    <property type="term" value="P:diaminopimelate biosynthetic process"/>
    <property type="evidence" value="ECO:0007669"/>
    <property type="project" value="UniProtKB-ARBA"/>
</dbReference>
<dbReference type="PANTHER" id="PTHR11014">
    <property type="entry name" value="PEPTIDASE M20 FAMILY MEMBER"/>
    <property type="match status" value="1"/>
</dbReference>
<feature type="binding site" evidence="2">
    <location>
        <position position="381"/>
    </location>
    <ligand>
        <name>Mn(2+)</name>
        <dbReference type="ChEBI" id="CHEBI:29035"/>
        <label>2</label>
    </ligand>
</feature>
<dbReference type="Gene3D" id="3.40.630.10">
    <property type="entry name" value="Zn peptidases"/>
    <property type="match status" value="1"/>
</dbReference>
<feature type="binding site" evidence="2">
    <location>
        <position position="106"/>
    </location>
    <ligand>
        <name>Mn(2+)</name>
        <dbReference type="ChEBI" id="CHEBI:29035"/>
        <label>2</label>
    </ligand>
</feature>
<keyword evidence="1 4" id="KW-0378">Hydrolase</keyword>
<proteinExistence type="predicted"/>
<evidence type="ECO:0000313" key="4">
    <source>
        <dbReference type="EMBL" id="QES46754.1"/>
    </source>
</evidence>
<feature type="binding site" evidence="2">
    <location>
        <position position="104"/>
    </location>
    <ligand>
        <name>Mn(2+)</name>
        <dbReference type="ChEBI" id="CHEBI:29035"/>
        <label>2</label>
    </ligand>
</feature>
<dbReference type="Proteomes" id="UP000325211">
    <property type="component" value="Chromosome"/>
</dbReference>
<sequence length="419" mass="42857">MERMTSASAAPLRELLRPLTTLYLDLHRHPELSGAEERTAGRFADWLTGAGYEVTRGIGGHGAVGALRNGDGPTVLLRAELDALPMRETTGLPYASEGEAAHACGHDLHLAAAAGAASLLAGSRTDWRGTLLVAGQPAEETLTGARALLDDGLYERFGRPDTVLAQHAAPLPAGMVAHGYGPMTAGSVTFRVVVHGRGGHAGAPHLAVDPVVTAAHVVTRLQTVVAREAAPSEPVAVTVGSFRAGDRANVIPGRAELGITVRAVGERALAAAADAVERIVRAECAAAACPREPEIDRVSASPVTHPDPAATAAVRAAHAAEFGAERVAMWPPTLATEDFAHYGGDGIRLAYWMFGTIGPAAWAAAPGATAAEKLAALPANHAPDFAPDPRTALPAGVRALVSAARTALAGFPAGTPAGP</sequence>
<accession>A0A5P2CV15</accession>
<dbReference type="PANTHER" id="PTHR11014:SF63">
    <property type="entry name" value="METALLOPEPTIDASE, PUTATIVE (AFU_ORTHOLOGUE AFUA_6G09600)-RELATED"/>
    <property type="match status" value="1"/>
</dbReference>
<keyword evidence="2" id="KW-0464">Manganese</keyword>
<dbReference type="OrthoDB" id="9777385at2"/>
<protein>
    <submittedName>
        <fullName evidence="4">Amidohydrolase</fullName>
    </submittedName>
</protein>
<dbReference type="InterPro" id="IPR017439">
    <property type="entry name" value="Amidohydrolase"/>
</dbReference>
<dbReference type="SUPFAM" id="SSF53187">
    <property type="entry name" value="Zn-dependent exopeptidases"/>
    <property type="match status" value="1"/>
</dbReference>
<dbReference type="SUPFAM" id="SSF55031">
    <property type="entry name" value="Bacterial exopeptidase dimerisation domain"/>
    <property type="match status" value="1"/>
</dbReference>
<dbReference type="NCBIfam" id="TIGR01891">
    <property type="entry name" value="amidohydrolases"/>
    <property type="match status" value="1"/>
</dbReference>
<dbReference type="Pfam" id="PF07687">
    <property type="entry name" value="M20_dimer"/>
    <property type="match status" value="1"/>
</dbReference>
<gene>
    <name evidence="4" type="ORF">DEJ50_01670</name>
</gene>